<feature type="compositionally biased region" description="Polar residues" evidence="6">
    <location>
        <begin position="83"/>
        <end position="92"/>
    </location>
</feature>
<evidence type="ECO:0000256" key="4">
    <source>
        <dbReference type="ARBA" id="ARBA00023204"/>
    </source>
</evidence>
<gene>
    <name evidence="7" type="ORF">CROQUDRAFT_655510</name>
</gene>
<dbReference type="Pfam" id="PF02144">
    <property type="entry name" value="Rad1"/>
    <property type="match status" value="1"/>
</dbReference>
<dbReference type="Gene3D" id="3.70.10.10">
    <property type="match status" value="1"/>
</dbReference>
<keyword evidence="5" id="KW-0539">Nucleus</keyword>
<dbReference type="InterPro" id="IPR003021">
    <property type="entry name" value="Rad1_Rec1_Rad17"/>
</dbReference>
<feature type="region of interest" description="Disordered" evidence="6">
    <location>
        <begin position="67"/>
        <end position="103"/>
    </location>
</feature>
<evidence type="ECO:0000313" key="7">
    <source>
        <dbReference type="EMBL" id="KAG0147922.1"/>
    </source>
</evidence>
<dbReference type="Proteomes" id="UP000886653">
    <property type="component" value="Unassembled WGS sequence"/>
</dbReference>
<name>A0A9P6TD23_9BASI</name>
<sequence length="389" mass="43301">MSAEPAKESHVLYCYAPDLRPLAVLLSTVHFSSRANIVISNAGIHVEVEAGKTMQANAYMEKESFTEWSYNPPPTSSPRSNRAHSQFPSGELNSPRAEEEEVEDEGCKFEVSLTALLECLNVFGTATTHKSHARSTSDPRRNDDEDDEVDGRRRAARMREEKNKLKQQASSAIRVTYDGEGSPLVLLIEDSGVVTRCELVTYEAGELAEMSFPSERRVVHLILKSDWLRSAFALFDDKTASEISFIFSPPNTASAPAPKHPKRSRAAPKGPSTYNVPSHPYFRLLAEGSLGSSAIDFPNDKDILESFTCVLPPDIDESDIEEFGSVRNSYKLSHILKFRKALDVSSKASLRVDDMGLLSLQLLIYIDDNADKKIRKGYVEFLCVPLEEH</sequence>
<dbReference type="GO" id="GO:0030896">
    <property type="term" value="C:checkpoint clamp complex"/>
    <property type="evidence" value="ECO:0007669"/>
    <property type="project" value="TreeGrafter"/>
</dbReference>
<organism evidence="7 8">
    <name type="scientific">Cronartium quercuum f. sp. fusiforme G11</name>
    <dbReference type="NCBI Taxonomy" id="708437"/>
    <lineage>
        <taxon>Eukaryota</taxon>
        <taxon>Fungi</taxon>
        <taxon>Dikarya</taxon>
        <taxon>Basidiomycota</taxon>
        <taxon>Pucciniomycotina</taxon>
        <taxon>Pucciniomycetes</taxon>
        <taxon>Pucciniales</taxon>
        <taxon>Coleosporiaceae</taxon>
        <taxon>Cronartium</taxon>
    </lineage>
</organism>
<keyword evidence="4" id="KW-0234">DNA repair</keyword>
<dbReference type="EMBL" id="MU167242">
    <property type="protein sequence ID" value="KAG0147922.1"/>
    <property type="molecule type" value="Genomic_DNA"/>
</dbReference>
<evidence type="ECO:0000313" key="8">
    <source>
        <dbReference type="Proteomes" id="UP000886653"/>
    </source>
</evidence>
<dbReference type="PANTHER" id="PTHR10870:SF0">
    <property type="entry name" value="CELL CYCLE CHECKPOINT PROTEIN RAD1"/>
    <property type="match status" value="1"/>
</dbReference>
<dbReference type="GO" id="GO:0006281">
    <property type="term" value="P:DNA repair"/>
    <property type="evidence" value="ECO:0007669"/>
    <property type="project" value="UniProtKB-KW"/>
</dbReference>
<evidence type="ECO:0000256" key="5">
    <source>
        <dbReference type="ARBA" id="ARBA00023242"/>
    </source>
</evidence>
<protein>
    <submittedName>
        <fullName evidence="7">Uncharacterized protein</fullName>
    </submittedName>
</protein>
<evidence type="ECO:0000256" key="2">
    <source>
        <dbReference type="ARBA" id="ARBA00010991"/>
    </source>
</evidence>
<feature type="region of interest" description="Disordered" evidence="6">
    <location>
        <begin position="128"/>
        <end position="167"/>
    </location>
</feature>
<keyword evidence="8" id="KW-1185">Reference proteome</keyword>
<comment type="caution">
    <text evidence="7">The sequence shown here is derived from an EMBL/GenBank/DDBJ whole genome shotgun (WGS) entry which is preliminary data.</text>
</comment>
<dbReference type="PRINTS" id="PR01245">
    <property type="entry name" value="RAD1REC1"/>
</dbReference>
<proteinExistence type="inferred from homology"/>
<feature type="compositionally biased region" description="Basic and acidic residues" evidence="6">
    <location>
        <begin position="150"/>
        <end position="164"/>
    </location>
</feature>
<keyword evidence="3" id="KW-0227">DNA damage</keyword>
<evidence type="ECO:0000256" key="3">
    <source>
        <dbReference type="ARBA" id="ARBA00022763"/>
    </source>
</evidence>
<dbReference type="PANTHER" id="PTHR10870">
    <property type="entry name" value="CELL CYCLE CHECKPOINT PROTEIN RAD1"/>
    <property type="match status" value="1"/>
</dbReference>
<accession>A0A9P6TD23</accession>
<comment type="similarity">
    <text evidence="2">Belongs to the rad1 family.</text>
</comment>
<dbReference type="OrthoDB" id="337581at2759"/>
<evidence type="ECO:0000256" key="1">
    <source>
        <dbReference type="ARBA" id="ARBA00004123"/>
    </source>
</evidence>
<reference evidence="7" key="1">
    <citation type="submission" date="2013-11" db="EMBL/GenBank/DDBJ databases">
        <title>Genome sequence of the fusiform rust pathogen reveals effectors for host alternation and coevolution with pine.</title>
        <authorList>
            <consortium name="DOE Joint Genome Institute"/>
            <person name="Smith K."/>
            <person name="Pendleton A."/>
            <person name="Kubisiak T."/>
            <person name="Anderson C."/>
            <person name="Salamov A."/>
            <person name="Aerts A."/>
            <person name="Riley R."/>
            <person name="Clum A."/>
            <person name="Lindquist E."/>
            <person name="Ence D."/>
            <person name="Campbell M."/>
            <person name="Kronenberg Z."/>
            <person name="Feau N."/>
            <person name="Dhillon B."/>
            <person name="Hamelin R."/>
            <person name="Burleigh J."/>
            <person name="Smith J."/>
            <person name="Yandell M."/>
            <person name="Nelson C."/>
            <person name="Grigoriev I."/>
            <person name="Davis J."/>
        </authorList>
    </citation>
    <scope>NUCLEOTIDE SEQUENCE</scope>
    <source>
        <strain evidence="7">G11</strain>
    </source>
</reference>
<dbReference type="AlphaFoldDB" id="A0A9P6TD23"/>
<evidence type="ECO:0000256" key="6">
    <source>
        <dbReference type="SAM" id="MobiDB-lite"/>
    </source>
</evidence>
<comment type="subcellular location">
    <subcellularLocation>
        <location evidence="1">Nucleus</location>
    </subcellularLocation>
</comment>
<dbReference type="GO" id="GO:0000077">
    <property type="term" value="P:DNA damage checkpoint signaling"/>
    <property type="evidence" value="ECO:0007669"/>
    <property type="project" value="InterPro"/>
</dbReference>
<feature type="region of interest" description="Disordered" evidence="6">
    <location>
        <begin position="252"/>
        <end position="272"/>
    </location>
</feature>